<organism evidence="2 3">
    <name type="scientific">Plasmodiophora brassicae</name>
    <name type="common">Clubroot disease agent</name>
    <dbReference type="NCBI Taxonomy" id="37360"/>
    <lineage>
        <taxon>Eukaryota</taxon>
        <taxon>Sar</taxon>
        <taxon>Rhizaria</taxon>
        <taxon>Endomyxa</taxon>
        <taxon>Phytomyxea</taxon>
        <taxon>Plasmodiophorida</taxon>
        <taxon>Plasmodiophoridae</taxon>
        <taxon>Plasmodiophora</taxon>
    </lineage>
</organism>
<dbReference type="EMBL" id="OVEO01000010">
    <property type="protein sequence ID" value="SPQ98940.1"/>
    <property type="molecule type" value="Genomic_DNA"/>
</dbReference>
<feature type="transmembrane region" description="Helical" evidence="1">
    <location>
        <begin position="109"/>
        <end position="129"/>
    </location>
</feature>
<sequence length="233" mass="24897">MADSMAGSDDSTGHEPVWDKVQVEREVDGWQAVNPTKTRHVLVALRAATIAVIISAAYLDGHFVARYGRMPPVGQIVGLSWAIAAISFVLICIAFVTIILGHTHPMSELLAVLTGFAGVTVVLLAVFLLEMEASDPSREWGMFVHHGKDGVASIAGGGTQAALSTAYELARLFGTLGLAVGVIQSGASAISFLMQLQAEEVPRADPCRLQTLDFDPEVRIQRIYDSLREGGLI</sequence>
<feature type="transmembrane region" description="Helical" evidence="1">
    <location>
        <begin position="41"/>
        <end position="59"/>
    </location>
</feature>
<keyword evidence="2" id="KW-0496">Mitochondrion</keyword>
<proteinExistence type="predicted"/>
<keyword evidence="1" id="KW-1133">Transmembrane helix</keyword>
<reference evidence="2 3" key="1">
    <citation type="submission" date="2018-03" db="EMBL/GenBank/DDBJ databases">
        <authorList>
            <person name="Fogelqvist J."/>
        </authorList>
    </citation>
    <scope>NUCLEOTIDE SEQUENCE [LARGE SCALE GENOMIC DNA]</scope>
</reference>
<name>A0A3P3YG44_PLABS</name>
<protein>
    <submittedName>
        <fullName evidence="2">Uncharacterized protein</fullName>
    </submittedName>
</protein>
<dbReference type="Proteomes" id="UP000290189">
    <property type="component" value="Unassembled WGS sequence"/>
</dbReference>
<evidence type="ECO:0000313" key="3">
    <source>
        <dbReference type="Proteomes" id="UP000290189"/>
    </source>
</evidence>
<geneLocation type="mitochondrion" evidence="2"/>
<keyword evidence="1" id="KW-0812">Transmembrane</keyword>
<keyword evidence="1" id="KW-0472">Membrane</keyword>
<dbReference type="AlphaFoldDB" id="A0A3P3YG44"/>
<feature type="transmembrane region" description="Helical" evidence="1">
    <location>
        <begin position="79"/>
        <end position="102"/>
    </location>
</feature>
<evidence type="ECO:0000313" key="2">
    <source>
        <dbReference type="EMBL" id="SPQ98940.1"/>
    </source>
</evidence>
<evidence type="ECO:0000256" key="1">
    <source>
        <dbReference type="SAM" id="Phobius"/>
    </source>
</evidence>
<accession>A0A3P3YG44</accession>
<gene>
    <name evidence="2" type="ORF">PLBR_LOCUS6155</name>
</gene>